<evidence type="ECO:0000313" key="9">
    <source>
        <dbReference type="Proteomes" id="UP000070700"/>
    </source>
</evidence>
<dbReference type="RefSeq" id="XP_018062248.1">
    <property type="nucleotide sequence ID" value="XM_018220851.1"/>
</dbReference>
<feature type="signal peptide" evidence="5">
    <location>
        <begin position="1"/>
        <end position="23"/>
    </location>
</feature>
<evidence type="ECO:0000256" key="5">
    <source>
        <dbReference type="SAM" id="SignalP"/>
    </source>
</evidence>
<feature type="domain" description="Rhamnogalacturonase A/B/Epimerase-like pectate lyase" evidence="7">
    <location>
        <begin position="538"/>
        <end position="596"/>
    </location>
</feature>
<dbReference type="Pfam" id="PF12708">
    <property type="entry name" value="Pect-lyase_RHGA_epim"/>
    <property type="match status" value="2"/>
</dbReference>
<dbReference type="GeneID" id="28830577"/>
<dbReference type="GO" id="GO:0016829">
    <property type="term" value="F:lyase activity"/>
    <property type="evidence" value="ECO:0007669"/>
    <property type="project" value="UniProtKB-KW"/>
</dbReference>
<proteinExistence type="predicted"/>
<evidence type="ECO:0000256" key="2">
    <source>
        <dbReference type="ARBA" id="ARBA00022801"/>
    </source>
</evidence>
<dbReference type="Gene3D" id="3.40.50.200">
    <property type="entry name" value="Peptidase S8/S53 domain"/>
    <property type="match status" value="1"/>
</dbReference>
<feature type="region of interest" description="Disordered" evidence="4">
    <location>
        <begin position="1698"/>
        <end position="1741"/>
    </location>
</feature>
<keyword evidence="8" id="KW-0456">Lyase</keyword>
<dbReference type="InterPro" id="IPR011050">
    <property type="entry name" value="Pectin_lyase_fold/virulence"/>
</dbReference>
<evidence type="ECO:0000259" key="7">
    <source>
        <dbReference type="Pfam" id="PF12708"/>
    </source>
</evidence>
<sequence length="1868" mass="202168">MALLKGRFLHVSLLVLLSGTIEAAVRNSSTNTLLHRGPYQSKRVANVSSSSDTTFNTSSFQGVSQSQLANAYVIVDNAVTEWSVYKKVRFENPKHNIYTLKGATAPESNADVPVITEEVAAAAALVAEVEVAQNGGNTTKPMRKGQSGSFWMEDIERFGSQPYGGNSSYPVFRNVLHYGAHGDGTTDDTKAINAAIQDGNRCGPKCYGSSTKNAIVYFPGGNRTYLVSSPIIALYGTQMIGDPNDRTIIKATKRYLGLGVISTDVYTGAGGQGVDGLDPEYYINTANFYRQIRNFVIDITDATFDREGTAGIHYQVSQATSMFNVRFICSSNGNTKQRAIFAENGSGGFISDLTFEGGAYGIQGGNQQFTAHRLTFTNVRTAIWVFWDWGWTWKSIHITGTTTGFNLTSENGIVNQAGSILVQDSIFENVQNAIVIFPPTDQPGQNNTGVTLDNVVFKGVTNAIIDNKGKQWLAGSIGSVDIFLIGPVYNELQRTFSFGTQISSTRSPGLLGSQNGLPKPAFLEHARSQYEKVPASQFVSVKKNGAKGDASSDDTLSIQEVIDRCAETSSIVYIDAGSYLITDTLRVQPGTKIVGELWAQLVASIGESGQKGSVEIQDLLFTTVGETKGLIAVEWNLEADEPGSTAMWDCHVRIGGATGSQLTSQQCPPVKSGVNSGCTAGSLMFRITSSASAYLENVWLWVADHDLDDADLNNANNTMTQVSVYVARGILIESRKPTWLYGTASEHSAFYQYSFYKAKEIYAGMIQTESPYYQPNPRPPAPFNSLTKIFPGDPSFEWAVRIERSANISFSGAGLYSWFNTFDESCVDGRTCQNSMVEMKENGKNIQFLNLITIRAKNMVTTEQGEIAGKDNEDSGGHPKWTHIAALRMSGDGGPDDNIVYIDPIVWTQPNPHLNCTPPCIFVVPPHSLPTRTTIQFPRFVTSLEVDWLGSKSGGGSELSSTIVTTTLTFSDVILNSIDYSNIHITGSGTISDIVPRMSIDPGTLVITDNYPVGITATPVLRTITTPPFPWFGISPTGQASVVSYMYDGAIILVTSTTTITFVRTDGHTVLFGPTGIVIDGNPIASPTTTTTTSNITIGPLLPWFSIFPSRTVSFVTTDVPGPTTAQINGTPVPVIPCLILFGFELPGIYFGYVARSKTMMRECAAYRATDADCGRWGVVYPKDHTNEDMNNRIDAAIKAMITTGTVYRSQPKVKPKDGTPMGTMYWAVERISDDQIQSLKNMVELLYSEDVPNGNASWVMGPNVTIQVQEIQRRADIFQHDATPEMITISMPPEANMGQMEGRYIYDDSAGKDQTIYAVEIGFVPSDELSNLQLRLLYAEPWLSATKTASDWKDGHGACVAAKIGGKTVGIARAAKEVVLTVLNAPNDFLQDSYVDALIKIYDDIIGDSENEIPNKSKTSVVNISLSRELSTDKEVKWSQAMINKMGVIIRQLVAEGVPVVVGAGNRIVVGASMPRDGNENAYFSLGRPALDGGFGPGSDITVYAPGAELRCPNGMGGMFLGGPNEEDGTRNGKWGTSYASPTVAGLVAYFKALQGDQNDATKFLSPRAVKERVRDFAWRRNENADWPLFPPVIWNGQAGLFCGTSLSRGLTSMDLPMSADANFSAHAVQKRQSSGSQCTIDPSKTNPANNPNKGGPTWTYQSGPEGPTCTSGGCGKLCPTGSVFCGDLGDNPFNPDFWDPLDPRSPQNPANPDYVPLTTSKTTQTPTSKSTMTTTTASPTPTGPAYVLEVNLDTFLSELNNINLWAFFDAMSNQTLHICDSKPVLQANAPSSLAQGTRVYPNGTFNVKTHGMNCVWTGDGKGIGIRDLVCPGKDVTCREAGTVSIQCPTITDFTDAYTERAYCSWY</sequence>
<dbReference type="GO" id="GO:0004650">
    <property type="term" value="F:polygalacturonase activity"/>
    <property type="evidence" value="ECO:0007669"/>
    <property type="project" value="InterPro"/>
</dbReference>
<dbReference type="InterPro" id="IPR023828">
    <property type="entry name" value="Peptidase_S8_Ser-AS"/>
</dbReference>
<dbReference type="PANTHER" id="PTHR33928">
    <property type="entry name" value="POLYGALACTURONASE QRT3"/>
    <property type="match status" value="1"/>
</dbReference>
<evidence type="ECO:0000259" key="6">
    <source>
        <dbReference type="Pfam" id="PF00082"/>
    </source>
</evidence>
<dbReference type="InterPro" id="IPR039279">
    <property type="entry name" value="QRT3-like"/>
</dbReference>
<feature type="region of interest" description="Disordered" evidence="4">
    <location>
        <begin position="1632"/>
        <end position="1660"/>
    </location>
</feature>
<evidence type="ECO:0000256" key="1">
    <source>
        <dbReference type="ARBA" id="ARBA00022670"/>
    </source>
</evidence>
<dbReference type="PANTHER" id="PTHR33928:SF2">
    <property type="entry name" value="PECTATE LYASE SUPERFAMILY PROTEIN DOMAIN-CONTAINING PROTEIN-RELATED"/>
    <property type="match status" value="1"/>
</dbReference>
<dbReference type="EMBL" id="KQ947438">
    <property type="protein sequence ID" value="KUJ07893.1"/>
    <property type="molecule type" value="Genomic_DNA"/>
</dbReference>
<feature type="compositionally biased region" description="Low complexity" evidence="4">
    <location>
        <begin position="1718"/>
        <end position="1741"/>
    </location>
</feature>
<dbReference type="GO" id="GO:0004252">
    <property type="term" value="F:serine-type endopeptidase activity"/>
    <property type="evidence" value="ECO:0007669"/>
    <property type="project" value="InterPro"/>
</dbReference>
<keyword evidence="3" id="KW-0720">Serine protease</keyword>
<feature type="chain" id="PRO_5007287928" evidence="5">
    <location>
        <begin position="24"/>
        <end position="1868"/>
    </location>
</feature>
<dbReference type="KEGG" id="psco:LY89DRAFT_742654"/>
<dbReference type="PROSITE" id="PS00138">
    <property type="entry name" value="SUBTILASE_SER"/>
    <property type="match status" value="1"/>
</dbReference>
<dbReference type="InterPro" id="IPR036852">
    <property type="entry name" value="Peptidase_S8/S53_dom_sf"/>
</dbReference>
<feature type="domain" description="Peptidase S8/S53" evidence="6">
    <location>
        <begin position="1346"/>
        <end position="1576"/>
    </location>
</feature>
<dbReference type="InterPro" id="IPR024535">
    <property type="entry name" value="RHGA/B-epi-like_pectate_lyase"/>
</dbReference>
<keyword evidence="9" id="KW-1185">Reference proteome</keyword>
<dbReference type="CDD" id="cd23668">
    <property type="entry name" value="GH55_beta13glucanase-like"/>
    <property type="match status" value="1"/>
</dbReference>
<organism evidence="8 9">
    <name type="scientific">Mollisia scopiformis</name>
    <name type="common">Conifer needle endophyte fungus</name>
    <name type="synonym">Phialocephala scopiformis</name>
    <dbReference type="NCBI Taxonomy" id="149040"/>
    <lineage>
        <taxon>Eukaryota</taxon>
        <taxon>Fungi</taxon>
        <taxon>Dikarya</taxon>
        <taxon>Ascomycota</taxon>
        <taxon>Pezizomycotina</taxon>
        <taxon>Leotiomycetes</taxon>
        <taxon>Helotiales</taxon>
        <taxon>Mollisiaceae</taxon>
        <taxon>Mollisia</taxon>
    </lineage>
</organism>
<evidence type="ECO:0000256" key="3">
    <source>
        <dbReference type="ARBA" id="ARBA00022825"/>
    </source>
</evidence>
<keyword evidence="1" id="KW-0645">Protease</keyword>
<dbReference type="SUPFAM" id="SSF52743">
    <property type="entry name" value="Subtilisin-like"/>
    <property type="match status" value="1"/>
</dbReference>
<name>A0A132B6L5_MOLSC</name>
<dbReference type="GO" id="GO:0006508">
    <property type="term" value="P:proteolysis"/>
    <property type="evidence" value="ECO:0007669"/>
    <property type="project" value="UniProtKB-KW"/>
</dbReference>
<dbReference type="InterPro" id="IPR012334">
    <property type="entry name" value="Pectin_lyas_fold"/>
</dbReference>
<evidence type="ECO:0000256" key="4">
    <source>
        <dbReference type="SAM" id="MobiDB-lite"/>
    </source>
</evidence>
<dbReference type="Gene3D" id="2.160.20.10">
    <property type="entry name" value="Single-stranded right-handed beta-helix, Pectin lyase-like"/>
    <property type="match status" value="2"/>
</dbReference>
<evidence type="ECO:0000313" key="8">
    <source>
        <dbReference type="EMBL" id="KUJ07893.1"/>
    </source>
</evidence>
<reference evidence="8 9" key="1">
    <citation type="submission" date="2015-10" db="EMBL/GenBank/DDBJ databases">
        <title>Full genome of DAOMC 229536 Phialocephala scopiformis, a fungal endophyte of spruce producing the potent anti-insectan compound rugulosin.</title>
        <authorList>
            <consortium name="DOE Joint Genome Institute"/>
            <person name="Walker A.K."/>
            <person name="Frasz S.L."/>
            <person name="Seifert K.A."/>
            <person name="Miller J.D."/>
            <person name="Mondo S.J."/>
            <person name="Labutti K."/>
            <person name="Lipzen A."/>
            <person name="Dockter R."/>
            <person name="Kennedy M."/>
            <person name="Grigoriev I.V."/>
            <person name="Spatafora J.W."/>
        </authorList>
    </citation>
    <scope>NUCLEOTIDE SEQUENCE [LARGE SCALE GENOMIC DNA]</scope>
    <source>
        <strain evidence="8 9">CBS 120377</strain>
    </source>
</reference>
<feature type="domain" description="Rhamnogalacturonase A/B/Epimerase-like pectate lyase" evidence="7">
    <location>
        <begin position="172"/>
        <end position="405"/>
    </location>
</feature>
<protein>
    <submittedName>
        <fullName evidence="8">Pectin lyase-like protein</fullName>
    </submittedName>
</protein>
<dbReference type="InParanoid" id="A0A132B6L5"/>
<dbReference type="SUPFAM" id="SSF51126">
    <property type="entry name" value="Pectin lyase-like"/>
    <property type="match status" value="2"/>
</dbReference>
<dbReference type="OrthoDB" id="1046782at2759"/>
<dbReference type="Proteomes" id="UP000070700">
    <property type="component" value="Unassembled WGS sequence"/>
</dbReference>
<accession>A0A132B6L5</accession>
<keyword evidence="2" id="KW-0378">Hydrolase</keyword>
<dbReference type="Pfam" id="PF00082">
    <property type="entry name" value="Peptidase_S8"/>
    <property type="match status" value="1"/>
</dbReference>
<gene>
    <name evidence="8" type="ORF">LY89DRAFT_742654</name>
</gene>
<keyword evidence="5" id="KW-0732">Signal</keyword>
<dbReference type="InterPro" id="IPR000209">
    <property type="entry name" value="Peptidase_S8/S53_dom"/>
</dbReference>